<dbReference type="PROSITE" id="PS50937">
    <property type="entry name" value="HTH_MERR_2"/>
    <property type="match status" value="1"/>
</dbReference>
<evidence type="ECO:0000313" key="5">
    <source>
        <dbReference type="Proteomes" id="UP001300604"/>
    </source>
</evidence>
<dbReference type="Gene3D" id="1.10.1660.10">
    <property type="match status" value="1"/>
</dbReference>
<dbReference type="RefSeq" id="WP_275844716.1">
    <property type="nucleotide sequence ID" value="NZ_CP135996.1"/>
</dbReference>
<dbReference type="SUPFAM" id="SSF46955">
    <property type="entry name" value="Putative DNA-binding domain"/>
    <property type="match status" value="1"/>
</dbReference>
<dbReference type="PANTHER" id="PTHR30204:SF96">
    <property type="entry name" value="CHROMOSOME-ANCHORING PROTEIN RACA"/>
    <property type="match status" value="1"/>
</dbReference>
<evidence type="ECO:0000256" key="2">
    <source>
        <dbReference type="SAM" id="Phobius"/>
    </source>
</evidence>
<dbReference type="GO" id="GO:0003677">
    <property type="term" value="F:DNA binding"/>
    <property type="evidence" value="ECO:0007669"/>
    <property type="project" value="UniProtKB-KW"/>
</dbReference>
<reference evidence="5" key="1">
    <citation type="submission" date="2024-06" db="EMBL/GenBank/DDBJ databases">
        <title>Caproicibacterium argilliputei sp. nov, a novel caproic acid producing anaerobic bacterium isolated from pit mud.</title>
        <authorList>
            <person name="Zeng C."/>
        </authorList>
    </citation>
    <scope>NUCLEOTIDE SEQUENCE [LARGE SCALE GENOMIC DNA]</scope>
    <source>
        <strain evidence="5">ZCY20-5</strain>
    </source>
</reference>
<gene>
    <name evidence="4" type="ORF">PXC00_11985</name>
</gene>
<keyword evidence="2" id="KW-1133">Transmembrane helix</keyword>
<dbReference type="AlphaFoldDB" id="A0AA97D7Y6"/>
<feature type="transmembrane region" description="Helical" evidence="2">
    <location>
        <begin position="167"/>
        <end position="188"/>
    </location>
</feature>
<proteinExistence type="predicted"/>
<feature type="transmembrane region" description="Helical" evidence="2">
    <location>
        <begin position="138"/>
        <end position="161"/>
    </location>
</feature>
<evidence type="ECO:0000256" key="1">
    <source>
        <dbReference type="ARBA" id="ARBA00023125"/>
    </source>
</evidence>
<evidence type="ECO:0000313" key="4">
    <source>
        <dbReference type="EMBL" id="WOC31901.1"/>
    </source>
</evidence>
<organism evidence="4 5">
    <name type="scientific">Caproicibacterium argilliputei</name>
    <dbReference type="NCBI Taxonomy" id="3030016"/>
    <lineage>
        <taxon>Bacteria</taxon>
        <taxon>Bacillati</taxon>
        <taxon>Bacillota</taxon>
        <taxon>Clostridia</taxon>
        <taxon>Eubacteriales</taxon>
        <taxon>Oscillospiraceae</taxon>
        <taxon>Caproicibacterium</taxon>
    </lineage>
</organism>
<dbReference type="KEGG" id="carl:PXC00_11985"/>
<sequence>MPQYTTGELAKLCDTTVRTVQFYDAKDLLKPSQLTEGGRRLYSDDDLNKLRFICMLKALGLTLGTIKGILDSDNQSKVLLLLLSEQAKQIDTEIKDRQKQLNVISAIKENIQSTGKISVNSIRDIEHMMERKKVLKRTHATMVVVGLLMDIILISTVIPWITKGLWIPFAIGFPMVLLLGIILTRIYYTNTEYICAECNTKFRPTITKFIFSSHTPKTRKLTCPHCGYTGYCVEIGTEKKT</sequence>
<keyword evidence="2" id="KW-0472">Membrane</keyword>
<dbReference type="PANTHER" id="PTHR30204">
    <property type="entry name" value="REDOX-CYCLING DRUG-SENSING TRANSCRIPTIONAL ACTIVATOR SOXR"/>
    <property type="match status" value="1"/>
</dbReference>
<protein>
    <submittedName>
        <fullName evidence="4">MerR family transcriptional regulator</fullName>
    </submittedName>
</protein>
<keyword evidence="1" id="KW-0238">DNA-binding</keyword>
<dbReference type="SMART" id="SM00422">
    <property type="entry name" value="HTH_MERR"/>
    <property type="match status" value="1"/>
</dbReference>
<dbReference type="GO" id="GO:0003700">
    <property type="term" value="F:DNA-binding transcription factor activity"/>
    <property type="evidence" value="ECO:0007669"/>
    <property type="project" value="InterPro"/>
</dbReference>
<reference evidence="4 5" key="2">
    <citation type="submission" date="2024-06" db="EMBL/GenBank/DDBJ databases">
        <title>Caproicibacterium argilliputei sp. nov, a novel caproic acid producing anaerobic bacterium isolated from pit mud.</title>
        <authorList>
            <person name="Xia S."/>
        </authorList>
    </citation>
    <scope>NUCLEOTIDE SEQUENCE [LARGE SCALE GENOMIC DNA]</scope>
    <source>
        <strain evidence="4 5">ZCY20-5</strain>
    </source>
</reference>
<keyword evidence="2" id="KW-0812">Transmembrane</keyword>
<dbReference type="EMBL" id="CP135996">
    <property type="protein sequence ID" value="WOC31901.1"/>
    <property type="molecule type" value="Genomic_DNA"/>
</dbReference>
<dbReference type="InterPro" id="IPR047057">
    <property type="entry name" value="MerR_fam"/>
</dbReference>
<dbReference type="CDD" id="cd01106">
    <property type="entry name" value="HTH_TipAL-Mta"/>
    <property type="match status" value="1"/>
</dbReference>
<dbReference type="PRINTS" id="PR00040">
    <property type="entry name" value="HTHMERR"/>
</dbReference>
<reference evidence="5" key="3">
    <citation type="submission" date="2024-06" db="EMBL/GenBank/DDBJ databases">
        <authorList>
            <person name="Zeng C."/>
        </authorList>
    </citation>
    <scope>NUCLEOTIDE SEQUENCE [LARGE SCALE GENOMIC DNA]</scope>
    <source>
        <strain evidence="5">ZCY20-5</strain>
    </source>
</reference>
<dbReference type="Pfam" id="PF13411">
    <property type="entry name" value="MerR_1"/>
    <property type="match status" value="1"/>
</dbReference>
<dbReference type="InterPro" id="IPR009061">
    <property type="entry name" value="DNA-bd_dom_put_sf"/>
</dbReference>
<feature type="domain" description="HTH merR-type" evidence="3">
    <location>
        <begin position="1"/>
        <end position="72"/>
    </location>
</feature>
<keyword evidence="5" id="KW-1185">Reference proteome</keyword>
<name>A0AA97D7Y6_9FIRM</name>
<dbReference type="Proteomes" id="UP001300604">
    <property type="component" value="Chromosome"/>
</dbReference>
<dbReference type="InterPro" id="IPR000551">
    <property type="entry name" value="MerR-type_HTH_dom"/>
</dbReference>
<accession>A0AA97D7Y6</accession>
<evidence type="ECO:0000259" key="3">
    <source>
        <dbReference type="PROSITE" id="PS50937"/>
    </source>
</evidence>